<evidence type="ECO:0000313" key="2">
    <source>
        <dbReference type="EMBL" id="KRR04558.1"/>
    </source>
</evidence>
<dbReference type="Proteomes" id="UP000051913">
    <property type="component" value="Unassembled WGS sequence"/>
</dbReference>
<evidence type="ECO:0000313" key="3">
    <source>
        <dbReference type="Proteomes" id="UP000051913"/>
    </source>
</evidence>
<protein>
    <recommendedName>
        <fullName evidence="1">YjiS-like domain-containing protein</fullName>
    </recommendedName>
</protein>
<comment type="caution">
    <text evidence="2">The sequence shown here is derived from an EMBL/GenBank/DDBJ whole genome shotgun (WGS) entry which is preliminary data.</text>
</comment>
<feature type="domain" description="YjiS-like" evidence="1">
    <location>
        <begin position="49"/>
        <end position="76"/>
    </location>
</feature>
<dbReference type="InterPro" id="IPR009506">
    <property type="entry name" value="YjiS-like"/>
</dbReference>
<accession>A0A0R3KU95</accession>
<dbReference type="AlphaFoldDB" id="A0A0R3KU95"/>
<dbReference type="EMBL" id="LLXX01000124">
    <property type="protein sequence ID" value="KRR04558.1"/>
    <property type="molecule type" value="Genomic_DNA"/>
</dbReference>
<gene>
    <name evidence="2" type="ORF">CP49_11010</name>
</gene>
<dbReference type="Pfam" id="PF06568">
    <property type="entry name" value="YjiS-like"/>
    <property type="match status" value="1"/>
</dbReference>
<keyword evidence="3" id="KW-1185">Reference proteome</keyword>
<organism evidence="2 3">
    <name type="scientific">Bradyrhizobium valentinum</name>
    <dbReference type="NCBI Taxonomy" id="1518501"/>
    <lineage>
        <taxon>Bacteria</taxon>
        <taxon>Pseudomonadati</taxon>
        <taxon>Pseudomonadota</taxon>
        <taxon>Alphaproteobacteria</taxon>
        <taxon>Hyphomicrobiales</taxon>
        <taxon>Nitrobacteraceae</taxon>
        <taxon>Bradyrhizobium</taxon>
    </lineage>
</organism>
<dbReference type="STRING" id="1518501.CQ10_04495"/>
<proteinExistence type="predicted"/>
<evidence type="ECO:0000259" key="1">
    <source>
        <dbReference type="Pfam" id="PF06568"/>
    </source>
</evidence>
<reference evidence="2 3" key="1">
    <citation type="submission" date="2014-03" db="EMBL/GenBank/DDBJ databases">
        <title>Bradyrhizobium valentinum sp. nov., isolated from effective nodules of Lupinus mariae-josephae, a lupine endemic of basic-lime soils in Eastern Spain.</title>
        <authorList>
            <person name="Duran D."/>
            <person name="Rey L."/>
            <person name="Navarro A."/>
            <person name="Busquets A."/>
            <person name="Imperial J."/>
            <person name="Ruiz-Argueso T."/>
        </authorList>
    </citation>
    <scope>NUCLEOTIDE SEQUENCE [LARGE SCALE GENOMIC DNA]</scope>
    <source>
        <strain evidence="2 3">LmjM3</strain>
    </source>
</reference>
<sequence length="86" mass="9637">MKRPMIFAIAGVNSLTSRKAAAASSHHDGAEASRPGWGTRFLSWCVRCSERSRQRQALAELDDHHLKDIGKTRQEAMAEASKPFWK</sequence>
<name>A0A0R3KU95_9BRAD</name>